<evidence type="ECO:0000259" key="15">
    <source>
        <dbReference type="Pfam" id="PF01488"/>
    </source>
</evidence>
<dbReference type="PIRSF" id="PIRSF000445">
    <property type="entry name" value="4pyrrol_synth_GluRdtase"/>
    <property type="match status" value="1"/>
</dbReference>
<dbReference type="InterPro" id="IPR018214">
    <property type="entry name" value="GluRdtase_CS"/>
</dbReference>
<dbReference type="GO" id="GO:0050661">
    <property type="term" value="F:NADP binding"/>
    <property type="evidence" value="ECO:0007669"/>
    <property type="project" value="InterPro"/>
</dbReference>
<reference evidence="17 18" key="1">
    <citation type="submission" date="2015-01" db="EMBL/GenBank/DDBJ databases">
        <title>Draft genome of the acidophilic iron oxidizer Acidithrix ferrooxidans strain Py-F3.</title>
        <authorList>
            <person name="Poehlein A."/>
            <person name="Eisen S."/>
            <person name="Schloemann M."/>
            <person name="Johnson B.D."/>
            <person name="Daniel R."/>
            <person name="Muehling M."/>
        </authorList>
    </citation>
    <scope>NUCLEOTIDE SEQUENCE [LARGE SCALE GENOMIC DNA]</scope>
    <source>
        <strain evidence="17 18">Py-F3</strain>
    </source>
</reference>
<feature type="domain" description="Glutamyl-tRNA reductase N-terminal" evidence="16">
    <location>
        <begin position="6"/>
        <end position="156"/>
    </location>
</feature>
<evidence type="ECO:0000256" key="4">
    <source>
        <dbReference type="ARBA" id="ARBA00022857"/>
    </source>
</evidence>
<comment type="subunit">
    <text evidence="8">Homodimer.</text>
</comment>
<dbReference type="PROSITE" id="PS00747">
    <property type="entry name" value="GLUTR"/>
    <property type="match status" value="1"/>
</dbReference>
<dbReference type="InterPro" id="IPR036291">
    <property type="entry name" value="NAD(P)-bd_dom_sf"/>
</dbReference>
<dbReference type="UniPathway" id="UPA00251">
    <property type="reaction ID" value="UER00316"/>
</dbReference>
<comment type="caution">
    <text evidence="17">The sequence shown here is derived from an EMBL/GenBank/DDBJ whole genome shotgun (WGS) entry which is preliminary data.</text>
</comment>
<dbReference type="InterPro" id="IPR036343">
    <property type="entry name" value="GluRdtase_N_sf"/>
</dbReference>
<comment type="pathway">
    <text evidence="1 8 13">Porphyrin-containing compound metabolism; protoporphyrin-IX biosynthesis; 5-aminolevulinate from L-glutamyl-tRNA(Glu): step 1/2.</text>
</comment>
<dbReference type="SUPFAM" id="SSF69742">
    <property type="entry name" value="Glutamyl tRNA-reductase catalytic, N-terminal domain"/>
    <property type="match status" value="1"/>
</dbReference>
<feature type="binding site" evidence="8 10">
    <location>
        <position position="120"/>
    </location>
    <ligand>
        <name>substrate</name>
    </ligand>
</feature>
<keyword evidence="18" id="KW-1185">Reference proteome</keyword>
<name>A0A0D8HEF9_9ACTN</name>
<evidence type="ECO:0000256" key="12">
    <source>
        <dbReference type="PIRSR" id="PIRSR000445-4"/>
    </source>
</evidence>
<dbReference type="EC" id="1.2.1.70" evidence="3 8"/>
<comment type="catalytic activity">
    <reaction evidence="7 8 13">
        <text>(S)-4-amino-5-oxopentanoate + tRNA(Glu) + NADP(+) = L-glutamyl-tRNA(Glu) + NADPH + H(+)</text>
        <dbReference type="Rhea" id="RHEA:12344"/>
        <dbReference type="Rhea" id="RHEA-COMP:9663"/>
        <dbReference type="Rhea" id="RHEA-COMP:9680"/>
        <dbReference type="ChEBI" id="CHEBI:15378"/>
        <dbReference type="ChEBI" id="CHEBI:57501"/>
        <dbReference type="ChEBI" id="CHEBI:57783"/>
        <dbReference type="ChEBI" id="CHEBI:58349"/>
        <dbReference type="ChEBI" id="CHEBI:78442"/>
        <dbReference type="ChEBI" id="CHEBI:78520"/>
        <dbReference type="EC" id="1.2.1.70"/>
    </reaction>
</comment>
<dbReference type="NCBIfam" id="TIGR01035">
    <property type="entry name" value="hemA"/>
    <property type="match status" value="1"/>
</dbReference>
<evidence type="ECO:0000256" key="13">
    <source>
        <dbReference type="RuleBase" id="RU000584"/>
    </source>
</evidence>
<evidence type="ECO:0000256" key="9">
    <source>
        <dbReference type="PIRSR" id="PIRSR000445-1"/>
    </source>
</evidence>
<evidence type="ECO:0000259" key="14">
    <source>
        <dbReference type="Pfam" id="PF00745"/>
    </source>
</evidence>
<comment type="domain">
    <text evidence="8">Possesses an unusual extended V-shaped dimeric structure with each monomer consisting of three distinct domains arranged along a curved 'spinal' alpha-helix. The N-terminal catalytic domain specifically recognizes the glutamate moiety of the substrate. The second domain is the NADPH-binding domain, and the third C-terminal domain is responsible for dimerization.</text>
</comment>
<dbReference type="Proteomes" id="UP000032360">
    <property type="component" value="Unassembled WGS sequence"/>
</dbReference>
<evidence type="ECO:0000256" key="6">
    <source>
        <dbReference type="ARBA" id="ARBA00023244"/>
    </source>
</evidence>
<evidence type="ECO:0000256" key="11">
    <source>
        <dbReference type="PIRSR" id="PIRSR000445-3"/>
    </source>
</evidence>
<dbReference type="CDD" id="cd05213">
    <property type="entry name" value="NAD_bind_Glutamyl_tRNA_reduct"/>
    <property type="match status" value="1"/>
</dbReference>
<dbReference type="InterPro" id="IPR015896">
    <property type="entry name" value="4pyrrol_synth_GluRdtase_dimer"/>
</dbReference>
<feature type="active site" description="Nucleophile" evidence="8 9">
    <location>
        <position position="50"/>
    </location>
</feature>
<evidence type="ECO:0000256" key="3">
    <source>
        <dbReference type="ARBA" id="ARBA00012970"/>
    </source>
</evidence>
<evidence type="ECO:0000256" key="5">
    <source>
        <dbReference type="ARBA" id="ARBA00023002"/>
    </source>
</evidence>
<dbReference type="RefSeq" id="WP_052606633.1">
    <property type="nucleotide sequence ID" value="NZ_JXYS01000094.1"/>
</dbReference>
<dbReference type="PANTHER" id="PTHR43013:SF1">
    <property type="entry name" value="GLUTAMYL-TRNA REDUCTASE"/>
    <property type="match status" value="1"/>
</dbReference>
<dbReference type="AlphaFoldDB" id="A0A0D8HEF9"/>
<dbReference type="PANTHER" id="PTHR43013">
    <property type="entry name" value="GLUTAMYL-TRNA REDUCTASE"/>
    <property type="match status" value="1"/>
</dbReference>
<dbReference type="Pfam" id="PF01488">
    <property type="entry name" value="Shikimate_DH"/>
    <property type="match status" value="1"/>
</dbReference>
<evidence type="ECO:0000259" key="16">
    <source>
        <dbReference type="Pfam" id="PF05201"/>
    </source>
</evidence>
<evidence type="ECO:0000313" key="18">
    <source>
        <dbReference type="Proteomes" id="UP000032360"/>
    </source>
</evidence>
<keyword evidence="4 8" id="KW-0521">NADP</keyword>
<evidence type="ECO:0000256" key="10">
    <source>
        <dbReference type="PIRSR" id="PIRSR000445-2"/>
    </source>
</evidence>
<feature type="binding site" evidence="8 11">
    <location>
        <begin position="187"/>
        <end position="192"/>
    </location>
    <ligand>
        <name>NADP(+)</name>
        <dbReference type="ChEBI" id="CHEBI:58349"/>
    </ligand>
</feature>
<feature type="binding site" evidence="8 10">
    <location>
        <begin position="49"/>
        <end position="52"/>
    </location>
    <ligand>
        <name>substrate</name>
    </ligand>
</feature>
<gene>
    <name evidence="8 17" type="primary">hemA</name>
    <name evidence="17" type="ORF">AXFE_29590</name>
</gene>
<dbReference type="InterPro" id="IPR015895">
    <property type="entry name" value="4pyrrol_synth_GluRdtase_N"/>
</dbReference>
<feature type="binding site" evidence="8 10">
    <location>
        <position position="109"/>
    </location>
    <ligand>
        <name>substrate</name>
    </ligand>
</feature>
<feature type="domain" description="Tetrapyrrole biosynthesis glutamyl-tRNA reductase dimerisation" evidence="14">
    <location>
        <begin position="320"/>
        <end position="418"/>
    </location>
</feature>
<keyword evidence="6 8" id="KW-0627">Porphyrin biosynthesis</keyword>
<protein>
    <recommendedName>
        <fullName evidence="3 8">Glutamyl-tRNA reductase</fullName>
        <shortName evidence="8">GluTR</shortName>
        <ecNumber evidence="3 8">1.2.1.70</ecNumber>
    </recommendedName>
</protein>
<dbReference type="SUPFAM" id="SSF51735">
    <property type="entry name" value="NAD(P)-binding Rossmann-fold domains"/>
    <property type="match status" value="1"/>
</dbReference>
<dbReference type="InterPro" id="IPR000343">
    <property type="entry name" value="4pyrrol_synth_GluRdtase"/>
</dbReference>
<dbReference type="SUPFAM" id="SSF69075">
    <property type="entry name" value="Glutamyl tRNA-reductase dimerization domain"/>
    <property type="match status" value="1"/>
</dbReference>
<dbReference type="Gene3D" id="3.40.50.720">
    <property type="entry name" value="NAD(P)-binding Rossmann-like Domain"/>
    <property type="match status" value="1"/>
</dbReference>
<proteinExistence type="inferred from homology"/>
<dbReference type="GO" id="GO:0008883">
    <property type="term" value="F:glutamyl-tRNA reductase activity"/>
    <property type="evidence" value="ECO:0007669"/>
    <property type="project" value="UniProtKB-UniRule"/>
</dbReference>
<organism evidence="17 18">
    <name type="scientific">Acidithrix ferrooxidans</name>
    <dbReference type="NCBI Taxonomy" id="1280514"/>
    <lineage>
        <taxon>Bacteria</taxon>
        <taxon>Bacillati</taxon>
        <taxon>Actinomycetota</taxon>
        <taxon>Acidimicrobiia</taxon>
        <taxon>Acidimicrobiales</taxon>
        <taxon>Acidimicrobiaceae</taxon>
        <taxon>Acidithrix</taxon>
    </lineage>
</organism>
<accession>A0A0D8HEF9</accession>
<evidence type="ECO:0000256" key="2">
    <source>
        <dbReference type="ARBA" id="ARBA00005916"/>
    </source>
</evidence>
<evidence type="ECO:0000256" key="7">
    <source>
        <dbReference type="ARBA" id="ARBA00047464"/>
    </source>
</evidence>
<dbReference type="GO" id="GO:0019353">
    <property type="term" value="P:protoporphyrinogen IX biosynthetic process from glutamate"/>
    <property type="evidence" value="ECO:0007669"/>
    <property type="project" value="TreeGrafter"/>
</dbReference>
<dbReference type="FunFam" id="3.30.460.30:FF:000001">
    <property type="entry name" value="Glutamyl-tRNA reductase"/>
    <property type="match status" value="1"/>
</dbReference>
<comment type="function">
    <text evidence="8">Catalyzes the NADPH-dependent reduction of glutamyl-tRNA(Glu) to glutamate 1-semialdehyde (GSA).</text>
</comment>
<dbReference type="InterPro" id="IPR006151">
    <property type="entry name" value="Shikm_DH/Glu-tRNA_Rdtase"/>
</dbReference>
<keyword evidence="5 8" id="KW-0560">Oxidoreductase</keyword>
<comment type="similarity">
    <text evidence="2 8 13">Belongs to the glutamyl-tRNA reductase family.</text>
</comment>
<dbReference type="EMBL" id="JXYS01000094">
    <property type="protein sequence ID" value="KJF16192.1"/>
    <property type="molecule type" value="Genomic_DNA"/>
</dbReference>
<feature type="binding site" evidence="8 10">
    <location>
        <begin position="114"/>
        <end position="116"/>
    </location>
    <ligand>
        <name>substrate</name>
    </ligand>
</feature>
<comment type="miscellaneous">
    <text evidence="8">During catalysis, the active site Cys acts as a nucleophile attacking the alpha-carbonyl group of tRNA-bound glutamate with the formation of a thioester intermediate between enzyme and glutamate, and the concomitant release of tRNA(Glu). The thioester intermediate is finally reduced by direct hydride transfer from NADPH, to form the product GSA.</text>
</comment>
<dbReference type="Pfam" id="PF00745">
    <property type="entry name" value="GlutR_dimer"/>
    <property type="match status" value="1"/>
</dbReference>
<dbReference type="Pfam" id="PF05201">
    <property type="entry name" value="GlutR_N"/>
    <property type="match status" value="1"/>
</dbReference>
<dbReference type="HAMAP" id="MF_00087">
    <property type="entry name" value="Glu_tRNA_reductase"/>
    <property type="match status" value="1"/>
</dbReference>
<dbReference type="STRING" id="1280514.AXFE_29590"/>
<dbReference type="InterPro" id="IPR036453">
    <property type="entry name" value="GluRdtase_dimer_dom_sf"/>
</dbReference>
<feature type="site" description="Important for activity" evidence="8 12">
    <location>
        <position position="99"/>
    </location>
</feature>
<sequence length="418" mass="45394">MPLVAVGISQNELGSRDFSDFSIDDQRCMDLLVDLTASSLVEEAVVVNTCARTEVYAVVSSFHAGVDTVIEHLSLWLSANRSEIAEVAHVYYDNGASRHLFRLTSGIESTIIGESEIIGQVKRAYSRAHDVGTTKSFLERLFQRSLEVGKKVRSETAISQGTVSSAYAATEMLARIKPGVERALVVGAGEIGSKITQALVDNGVSVHVANRTAERGEKLAESFGASSIPLDFALSNLVDYDAAFFATGTSTYLVEKGALAKAILSKVDVDSQLVLFDLGMPRNLDPQLGLISSVELVDLERIYDYLNDEMKKRRSQISLVEEIIDLELADFSSRATQAATLGPTIASLYAFGESVKSGELERFRSRLSNLDPEEAKAVEALVSGIVGKILHAPVSKLKQTNLERAERLADSLHYLFGL</sequence>
<evidence type="ECO:0000256" key="8">
    <source>
        <dbReference type="HAMAP-Rule" id="MF_00087"/>
    </source>
</evidence>
<dbReference type="Gene3D" id="3.30.460.30">
    <property type="entry name" value="Glutamyl-tRNA reductase, N-terminal domain"/>
    <property type="match status" value="1"/>
</dbReference>
<feature type="domain" description="Quinate/shikimate 5-dehydrogenase/glutamyl-tRNA reductase" evidence="15">
    <location>
        <begin position="181"/>
        <end position="301"/>
    </location>
</feature>
<evidence type="ECO:0000313" key="17">
    <source>
        <dbReference type="EMBL" id="KJF16192.1"/>
    </source>
</evidence>
<evidence type="ECO:0000256" key="1">
    <source>
        <dbReference type="ARBA" id="ARBA00005059"/>
    </source>
</evidence>